<comment type="similarity">
    <text evidence="2 11">Belongs to the shikimate kinase family.</text>
</comment>
<dbReference type="PRINTS" id="PR01100">
    <property type="entry name" value="SHIKIMTKNASE"/>
</dbReference>
<dbReference type="InterPro" id="IPR031322">
    <property type="entry name" value="Shikimate/glucono_kinase"/>
</dbReference>
<reference evidence="12 13" key="1">
    <citation type="submission" date="2020-04" db="EMBL/GenBank/DDBJ databases">
        <title>Usitatibacter rugosus gen. nov., sp. nov. and Usitatibacter palustris sp. nov., novel members of Usitatibacteraceae fam. nov. within the order Nitrosomonadales isolated from soil.</title>
        <authorList>
            <person name="Huber K.J."/>
            <person name="Neumann-Schaal M."/>
            <person name="Geppert A."/>
            <person name="Luckner M."/>
            <person name="Wanner G."/>
            <person name="Overmann J."/>
        </authorList>
    </citation>
    <scope>NUCLEOTIDE SEQUENCE [LARGE SCALE GENOMIC DNA]</scope>
    <source>
        <strain evidence="12 13">0125_3</strain>
    </source>
</reference>
<dbReference type="GO" id="GO:0000287">
    <property type="term" value="F:magnesium ion binding"/>
    <property type="evidence" value="ECO:0007669"/>
    <property type="project" value="UniProtKB-UniRule"/>
</dbReference>
<evidence type="ECO:0000256" key="5">
    <source>
        <dbReference type="ARBA" id="ARBA00022679"/>
    </source>
</evidence>
<protein>
    <recommendedName>
        <fullName evidence="3 11">Shikimate kinase</fullName>
        <shortName evidence="11">SK</shortName>
        <ecNumber evidence="3 11">2.7.1.71</ecNumber>
    </recommendedName>
</protein>
<dbReference type="Proteomes" id="UP000501534">
    <property type="component" value="Chromosome"/>
</dbReference>
<evidence type="ECO:0000256" key="4">
    <source>
        <dbReference type="ARBA" id="ARBA00022605"/>
    </source>
</evidence>
<dbReference type="HAMAP" id="MF_00109">
    <property type="entry name" value="Shikimate_kinase"/>
    <property type="match status" value="1"/>
</dbReference>
<evidence type="ECO:0000256" key="6">
    <source>
        <dbReference type="ARBA" id="ARBA00022741"/>
    </source>
</evidence>
<dbReference type="AlphaFoldDB" id="A0A6M4GNT2"/>
<proteinExistence type="inferred from homology"/>
<dbReference type="InterPro" id="IPR000623">
    <property type="entry name" value="Shikimate_kinase/TSH1"/>
</dbReference>
<evidence type="ECO:0000313" key="12">
    <source>
        <dbReference type="EMBL" id="QJR08989.1"/>
    </source>
</evidence>
<keyword evidence="4 11" id="KW-0028">Amino-acid biosynthesis</keyword>
<dbReference type="UniPathway" id="UPA00053">
    <property type="reaction ID" value="UER00088"/>
</dbReference>
<feature type="binding site" evidence="11">
    <location>
        <position position="71"/>
    </location>
    <ligand>
        <name>substrate</name>
    </ligand>
</feature>
<gene>
    <name evidence="11 12" type="primary">aroK</name>
    <name evidence="12" type="ORF">DSM104443_00024</name>
</gene>
<feature type="binding site" evidence="11">
    <location>
        <position position="25"/>
    </location>
    <ligand>
        <name>substrate</name>
    </ligand>
</feature>
<dbReference type="Gene3D" id="3.40.50.300">
    <property type="entry name" value="P-loop containing nucleotide triphosphate hydrolases"/>
    <property type="match status" value="1"/>
</dbReference>
<dbReference type="PANTHER" id="PTHR21087">
    <property type="entry name" value="SHIKIMATE KINASE"/>
    <property type="match status" value="1"/>
</dbReference>
<keyword evidence="5 11" id="KW-0808">Transferase</keyword>
<dbReference type="EC" id="2.7.1.71" evidence="3 11"/>
<dbReference type="EMBL" id="CP053069">
    <property type="protein sequence ID" value="QJR08989.1"/>
    <property type="molecule type" value="Genomic_DNA"/>
</dbReference>
<comment type="function">
    <text evidence="11">Catalyzes the specific phosphorylation of the 3-hydroxyl group of shikimic acid using ATP as a cosubstrate.</text>
</comment>
<keyword evidence="13" id="KW-1185">Reference proteome</keyword>
<dbReference type="SUPFAM" id="SSF52540">
    <property type="entry name" value="P-loop containing nucleoside triphosphate hydrolases"/>
    <property type="match status" value="1"/>
</dbReference>
<accession>A0A6M4GNT2</accession>
<dbReference type="GO" id="GO:0005524">
    <property type="term" value="F:ATP binding"/>
    <property type="evidence" value="ECO:0007669"/>
    <property type="project" value="UniProtKB-UniRule"/>
</dbReference>
<sequence length="165" mass="17761">MMGAGKTTIGRALARKLGLVFADADKELVTRTGVAVATIFEIEGEAGFRKRESTLLVELAAGENAVIATGGGVVLDPENRKVMRERGTVVYLRARLESLWERTRHDTSRPLLATPDPKATLATLLEQREPLYMECAHLVVDTGPQSPSALATRLAATLRQHAGSA</sequence>
<evidence type="ECO:0000256" key="3">
    <source>
        <dbReference type="ARBA" id="ARBA00012154"/>
    </source>
</evidence>
<dbReference type="GO" id="GO:0009073">
    <property type="term" value="P:aromatic amino acid family biosynthetic process"/>
    <property type="evidence" value="ECO:0007669"/>
    <property type="project" value="UniProtKB-KW"/>
</dbReference>
<evidence type="ECO:0000256" key="9">
    <source>
        <dbReference type="ARBA" id="ARBA00023141"/>
    </source>
</evidence>
<comment type="subcellular location">
    <subcellularLocation>
        <location evidence="11">Cytoplasm</location>
    </subcellularLocation>
</comment>
<keyword evidence="8 11" id="KW-0067">ATP-binding</keyword>
<keyword evidence="11" id="KW-0479">Metal-binding</keyword>
<keyword evidence="11" id="KW-0963">Cytoplasm</keyword>
<comment type="subunit">
    <text evidence="11">Monomer.</text>
</comment>
<comment type="catalytic activity">
    <reaction evidence="10 11">
        <text>shikimate + ATP = 3-phosphoshikimate + ADP + H(+)</text>
        <dbReference type="Rhea" id="RHEA:13121"/>
        <dbReference type="ChEBI" id="CHEBI:15378"/>
        <dbReference type="ChEBI" id="CHEBI:30616"/>
        <dbReference type="ChEBI" id="CHEBI:36208"/>
        <dbReference type="ChEBI" id="CHEBI:145989"/>
        <dbReference type="ChEBI" id="CHEBI:456216"/>
        <dbReference type="EC" id="2.7.1.71"/>
    </reaction>
</comment>
<comment type="cofactor">
    <cofactor evidence="11">
        <name>Mg(2+)</name>
        <dbReference type="ChEBI" id="CHEBI:18420"/>
    </cofactor>
    <text evidence="11">Binds 1 Mg(2+) ion per subunit.</text>
</comment>
<evidence type="ECO:0000256" key="11">
    <source>
        <dbReference type="HAMAP-Rule" id="MF_00109"/>
    </source>
</evidence>
<dbReference type="CDD" id="cd00464">
    <property type="entry name" value="SK"/>
    <property type="match status" value="1"/>
</dbReference>
<feature type="binding site" evidence="11">
    <location>
        <position position="49"/>
    </location>
    <ligand>
        <name>substrate</name>
    </ligand>
</feature>
<comment type="pathway">
    <text evidence="1 11">Metabolic intermediate biosynthesis; chorismate biosynthesis; chorismate from D-erythrose 4-phosphate and phosphoenolpyruvate: step 5/7.</text>
</comment>
<dbReference type="GO" id="GO:0009423">
    <property type="term" value="P:chorismate biosynthetic process"/>
    <property type="evidence" value="ECO:0007669"/>
    <property type="project" value="UniProtKB-UniRule"/>
</dbReference>
<name>A0A6M4GNT2_9PROT</name>
<evidence type="ECO:0000256" key="2">
    <source>
        <dbReference type="ARBA" id="ARBA00006997"/>
    </source>
</evidence>
<feature type="binding site" evidence="11">
    <location>
        <begin position="3"/>
        <end position="8"/>
    </location>
    <ligand>
        <name>ATP</name>
        <dbReference type="ChEBI" id="CHEBI:30616"/>
    </ligand>
</feature>
<keyword evidence="6 11" id="KW-0547">Nucleotide-binding</keyword>
<dbReference type="GO" id="GO:0004765">
    <property type="term" value="F:shikimate kinase activity"/>
    <property type="evidence" value="ECO:0007669"/>
    <property type="project" value="UniProtKB-UniRule"/>
</dbReference>
<keyword evidence="9 11" id="KW-0057">Aromatic amino acid biosynthesis</keyword>
<dbReference type="KEGG" id="uru:DSM104443_00024"/>
<dbReference type="GO" id="GO:0005829">
    <property type="term" value="C:cytosol"/>
    <property type="evidence" value="ECO:0007669"/>
    <property type="project" value="TreeGrafter"/>
</dbReference>
<evidence type="ECO:0000256" key="1">
    <source>
        <dbReference type="ARBA" id="ARBA00004842"/>
    </source>
</evidence>
<dbReference type="InterPro" id="IPR023000">
    <property type="entry name" value="Shikimate_kinase_CS"/>
</dbReference>
<evidence type="ECO:0000256" key="8">
    <source>
        <dbReference type="ARBA" id="ARBA00022840"/>
    </source>
</evidence>
<evidence type="ECO:0000256" key="10">
    <source>
        <dbReference type="ARBA" id="ARBA00048567"/>
    </source>
</evidence>
<evidence type="ECO:0000313" key="13">
    <source>
        <dbReference type="Proteomes" id="UP000501534"/>
    </source>
</evidence>
<dbReference type="GO" id="GO:0008652">
    <property type="term" value="P:amino acid biosynthetic process"/>
    <property type="evidence" value="ECO:0007669"/>
    <property type="project" value="UniProtKB-KW"/>
</dbReference>
<dbReference type="PANTHER" id="PTHR21087:SF16">
    <property type="entry name" value="SHIKIMATE KINASE 1, CHLOROPLASTIC"/>
    <property type="match status" value="1"/>
</dbReference>
<dbReference type="InterPro" id="IPR027417">
    <property type="entry name" value="P-loop_NTPase"/>
</dbReference>
<feature type="binding site" evidence="11">
    <location>
        <position position="7"/>
    </location>
    <ligand>
        <name>Mg(2+)</name>
        <dbReference type="ChEBI" id="CHEBI:18420"/>
    </ligand>
</feature>
<dbReference type="PROSITE" id="PS01128">
    <property type="entry name" value="SHIKIMATE_KINASE"/>
    <property type="match status" value="1"/>
</dbReference>
<keyword evidence="7 11" id="KW-0418">Kinase</keyword>
<dbReference type="Pfam" id="PF01202">
    <property type="entry name" value="SKI"/>
    <property type="match status" value="1"/>
</dbReference>
<keyword evidence="11" id="KW-0460">Magnesium</keyword>
<feature type="binding site" evidence="11">
    <location>
        <position position="109"/>
    </location>
    <ligand>
        <name>ATP</name>
        <dbReference type="ChEBI" id="CHEBI:30616"/>
    </ligand>
</feature>
<evidence type="ECO:0000256" key="7">
    <source>
        <dbReference type="ARBA" id="ARBA00022777"/>
    </source>
</evidence>
<feature type="binding site" evidence="11">
    <location>
        <position position="145"/>
    </location>
    <ligand>
        <name>ATP</name>
        <dbReference type="ChEBI" id="CHEBI:30616"/>
    </ligand>
</feature>
<organism evidence="12 13">
    <name type="scientific">Usitatibacter rugosus</name>
    <dbReference type="NCBI Taxonomy" id="2732067"/>
    <lineage>
        <taxon>Bacteria</taxon>
        <taxon>Pseudomonadati</taxon>
        <taxon>Pseudomonadota</taxon>
        <taxon>Betaproteobacteria</taxon>
        <taxon>Nitrosomonadales</taxon>
        <taxon>Usitatibacteraceae</taxon>
        <taxon>Usitatibacter</taxon>
    </lineage>
</organism>
<feature type="binding site" evidence="11">
    <location>
        <position position="128"/>
    </location>
    <ligand>
        <name>substrate</name>
    </ligand>
</feature>